<dbReference type="CDD" id="cd14798">
    <property type="entry name" value="RX-CC_like"/>
    <property type="match status" value="1"/>
</dbReference>
<protein>
    <recommendedName>
        <fullName evidence="6">Disease resistance N-terminal domain-containing protein</fullName>
    </recommendedName>
</protein>
<keyword evidence="5" id="KW-0611">Plant defense</keyword>
<evidence type="ECO:0000256" key="1">
    <source>
        <dbReference type="ARBA" id="ARBA00008894"/>
    </source>
</evidence>
<dbReference type="PANTHER" id="PTHR19338">
    <property type="entry name" value="TRANSLOCASE OF INNER MITOCHONDRIAL MEMBRANE 13 HOMOLOG"/>
    <property type="match status" value="1"/>
</dbReference>
<dbReference type="Proteomes" id="UP001054889">
    <property type="component" value="Unassembled WGS sequence"/>
</dbReference>
<dbReference type="SUPFAM" id="SSF52540">
    <property type="entry name" value="P-loop containing nucleoside triphosphate hydrolases"/>
    <property type="match status" value="1"/>
</dbReference>
<dbReference type="EMBL" id="BQKI01000007">
    <property type="protein sequence ID" value="GJM99092.1"/>
    <property type="molecule type" value="Genomic_DNA"/>
</dbReference>
<evidence type="ECO:0000313" key="8">
    <source>
        <dbReference type="Proteomes" id="UP001054889"/>
    </source>
</evidence>
<dbReference type="GO" id="GO:0006952">
    <property type="term" value="P:defense response"/>
    <property type="evidence" value="ECO:0007669"/>
    <property type="project" value="UniProtKB-KW"/>
</dbReference>
<proteinExistence type="inferred from homology"/>
<sequence>MLKLPRRLDELLQRYGHMLPNGAEDEIPLIKGDLEKIIALLQKFEEDHAAAMVKCWTKEVRELSYDIEDFLDQYEHAAAGCLQEGEITRRRSPHHRIIRWRRSKTPYLPEKLRQRLWMANKIREFSERVQEALERHSMYNNLQACSTASCRNPDPCFGARHPTLAVDDVHNHVGVGKTNLANQLYNRLRQRFECRAFVRVSQKPDMRRIFITILSQAQILIFEFVLFFLSPPSYSPDSRTSSTLSTPLPPPPLNRAFARPLPPLHRAIVPCITSPSSAMPLPRSASPYAAPCPPCHTFALRHRPPRTSPLPSGAVLRAGSA</sequence>
<feature type="domain" description="Disease resistance N-terminal" evidence="6">
    <location>
        <begin position="7"/>
        <end position="83"/>
    </location>
</feature>
<dbReference type="Gene3D" id="1.20.5.4130">
    <property type="match status" value="1"/>
</dbReference>
<comment type="caution">
    <text evidence="7">The sequence shown here is derived from an EMBL/GenBank/DDBJ whole genome shotgun (WGS) entry which is preliminary data.</text>
</comment>
<evidence type="ECO:0000313" key="7">
    <source>
        <dbReference type="EMBL" id="GJM99092.1"/>
    </source>
</evidence>
<dbReference type="AlphaFoldDB" id="A0AAV5CM35"/>
<evidence type="ECO:0000256" key="4">
    <source>
        <dbReference type="ARBA" id="ARBA00022741"/>
    </source>
</evidence>
<dbReference type="Gene3D" id="3.40.50.300">
    <property type="entry name" value="P-loop containing nucleotide triphosphate hydrolases"/>
    <property type="match status" value="1"/>
</dbReference>
<dbReference type="PANTHER" id="PTHR19338:SF48">
    <property type="entry name" value="OS12G0166600 PROTEIN"/>
    <property type="match status" value="1"/>
</dbReference>
<organism evidence="7 8">
    <name type="scientific">Eleusine coracana subsp. coracana</name>
    <dbReference type="NCBI Taxonomy" id="191504"/>
    <lineage>
        <taxon>Eukaryota</taxon>
        <taxon>Viridiplantae</taxon>
        <taxon>Streptophyta</taxon>
        <taxon>Embryophyta</taxon>
        <taxon>Tracheophyta</taxon>
        <taxon>Spermatophyta</taxon>
        <taxon>Magnoliopsida</taxon>
        <taxon>Liliopsida</taxon>
        <taxon>Poales</taxon>
        <taxon>Poaceae</taxon>
        <taxon>PACMAD clade</taxon>
        <taxon>Chloridoideae</taxon>
        <taxon>Cynodonteae</taxon>
        <taxon>Eleusininae</taxon>
        <taxon>Eleusine</taxon>
    </lineage>
</organism>
<comment type="similarity">
    <text evidence="1">Belongs to the disease resistance NB-LRR family.</text>
</comment>
<gene>
    <name evidence="7" type="primary">ga16159</name>
    <name evidence="7" type="ORF">PR202_ga16159</name>
</gene>
<evidence type="ECO:0000259" key="6">
    <source>
        <dbReference type="Pfam" id="PF18052"/>
    </source>
</evidence>
<keyword evidence="2" id="KW-0433">Leucine-rich repeat</keyword>
<reference evidence="7" key="1">
    <citation type="journal article" date="2018" name="DNA Res.">
        <title>Multiple hybrid de novo genome assembly of finger millet, an orphan allotetraploid crop.</title>
        <authorList>
            <person name="Hatakeyama M."/>
            <person name="Aluri S."/>
            <person name="Balachadran M.T."/>
            <person name="Sivarajan S.R."/>
            <person name="Patrignani A."/>
            <person name="Gruter S."/>
            <person name="Poveda L."/>
            <person name="Shimizu-Inatsugi R."/>
            <person name="Baeten J."/>
            <person name="Francoijs K.J."/>
            <person name="Nataraja K.N."/>
            <person name="Reddy Y.A.N."/>
            <person name="Phadnis S."/>
            <person name="Ravikumar R.L."/>
            <person name="Schlapbach R."/>
            <person name="Sreeman S.M."/>
            <person name="Shimizu K.K."/>
        </authorList>
    </citation>
    <scope>NUCLEOTIDE SEQUENCE</scope>
</reference>
<dbReference type="InterPro" id="IPR041118">
    <property type="entry name" value="Rx_N"/>
</dbReference>
<dbReference type="InterPro" id="IPR038005">
    <property type="entry name" value="RX-like_CC"/>
</dbReference>
<evidence type="ECO:0000256" key="5">
    <source>
        <dbReference type="ARBA" id="ARBA00022821"/>
    </source>
</evidence>
<keyword evidence="8" id="KW-1185">Reference proteome</keyword>
<keyword evidence="3" id="KW-0677">Repeat</keyword>
<keyword evidence="4" id="KW-0547">Nucleotide-binding</keyword>
<dbReference type="InterPro" id="IPR027417">
    <property type="entry name" value="P-loop_NTPase"/>
</dbReference>
<dbReference type="Pfam" id="PF18052">
    <property type="entry name" value="Rx_N"/>
    <property type="match status" value="1"/>
</dbReference>
<evidence type="ECO:0000256" key="2">
    <source>
        <dbReference type="ARBA" id="ARBA00022614"/>
    </source>
</evidence>
<reference evidence="7" key="2">
    <citation type="submission" date="2021-12" db="EMBL/GenBank/DDBJ databases">
        <title>Resequencing data analysis of finger millet.</title>
        <authorList>
            <person name="Hatakeyama M."/>
            <person name="Aluri S."/>
            <person name="Balachadran M.T."/>
            <person name="Sivarajan S.R."/>
            <person name="Poveda L."/>
            <person name="Shimizu-Inatsugi R."/>
            <person name="Schlapbach R."/>
            <person name="Sreeman S.M."/>
            <person name="Shimizu K.K."/>
        </authorList>
    </citation>
    <scope>NUCLEOTIDE SEQUENCE</scope>
</reference>
<dbReference type="GO" id="GO:0000166">
    <property type="term" value="F:nucleotide binding"/>
    <property type="evidence" value="ECO:0007669"/>
    <property type="project" value="UniProtKB-KW"/>
</dbReference>
<accession>A0AAV5CM35</accession>
<name>A0AAV5CM35_ELECO</name>
<evidence type="ECO:0000256" key="3">
    <source>
        <dbReference type="ARBA" id="ARBA00022737"/>
    </source>
</evidence>